<dbReference type="CDD" id="cd08884">
    <property type="entry name" value="RHO_alpha_C_GbcA-like"/>
    <property type="match status" value="1"/>
</dbReference>
<dbReference type="InterPro" id="IPR001663">
    <property type="entry name" value="Rng_hydr_dOase-A"/>
</dbReference>
<keyword evidence="3" id="KW-0479">Metal-binding</keyword>
<dbReference type="PROSITE" id="PS51296">
    <property type="entry name" value="RIESKE"/>
    <property type="match status" value="1"/>
</dbReference>
<comment type="cofactor">
    <cofactor evidence="1">
        <name>Fe cation</name>
        <dbReference type="ChEBI" id="CHEBI:24875"/>
    </cofactor>
</comment>
<evidence type="ECO:0000256" key="3">
    <source>
        <dbReference type="ARBA" id="ARBA00022723"/>
    </source>
</evidence>
<keyword evidence="5" id="KW-0408">Iron</keyword>
<dbReference type="GO" id="GO:0016491">
    <property type="term" value="F:oxidoreductase activity"/>
    <property type="evidence" value="ECO:0007669"/>
    <property type="project" value="UniProtKB-KW"/>
</dbReference>
<sequence>MMLNRFPSSITTLLDARLDGHSLPSGLYTREDVFQADLDVFFAKHWIYIGLECDVPEPGDAVVIDVGNNSLIILRDDNNEIRVVRNVCRHRGSRLLGEGPTVVSKLVCPYHQWTYELSGELSYAPHMGKDFDKSCKSLKSVNSKSIGGLIYVCLSDDPPEDIVDLEQVMLDRLAPYDIRNAKIAHQVDVIEKGNWKLTIENNRECYHCSANHPELCVSFIDLDFGYDPESLSPEDREEAEAHFAMYEERTKNWEAEGFPSATVERTRNVATNFRSQRLIISGAGESQTEDATAASSKLLGHMTRKDLGDMHLWGHNSWNHFMGDHAVTSFAIPLSADTTLVRTKWLVHKDAVEGIDYDLDKLTHVWIETTEQDAELVARSHAGILDSAYEPGPYSKFTEGALNDFATWYVDRMRANGY</sequence>
<dbReference type="Gene3D" id="3.90.380.10">
    <property type="entry name" value="Naphthalene 1,2-dioxygenase Alpha Subunit, Chain A, domain 1"/>
    <property type="match status" value="1"/>
</dbReference>
<evidence type="ECO:0000256" key="6">
    <source>
        <dbReference type="ARBA" id="ARBA00023014"/>
    </source>
</evidence>
<dbReference type="PRINTS" id="PR00090">
    <property type="entry name" value="RNGDIOXGNASE"/>
</dbReference>
<evidence type="ECO:0000256" key="4">
    <source>
        <dbReference type="ARBA" id="ARBA00023002"/>
    </source>
</evidence>
<dbReference type="InterPro" id="IPR017941">
    <property type="entry name" value="Rieske_2Fe-2S"/>
</dbReference>
<dbReference type="PANTHER" id="PTHR43756">
    <property type="entry name" value="CHOLINE MONOOXYGENASE, CHLOROPLASTIC"/>
    <property type="match status" value="1"/>
</dbReference>
<dbReference type="Pfam" id="PF00848">
    <property type="entry name" value="Ring_hydroxyl_A"/>
    <property type="match status" value="1"/>
</dbReference>
<dbReference type="Proteomes" id="UP000237717">
    <property type="component" value="Plasmid pAt1D1609a"/>
</dbReference>
<evidence type="ECO:0000256" key="5">
    <source>
        <dbReference type="ARBA" id="ARBA00023004"/>
    </source>
</evidence>
<dbReference type="GO" id="GO:0005506">
    <property type="term" value="F:iron ion binding"/>
    <property type="evidence" value="ECO:0007669"/>
    <property type="project" value="InterPro"/>
</dbReference>
<dbReference type="CDD" id="cd03469">
    <property type="entry name" value="Rieske_RO_Alpha_N"/>
    <property type="match status" value="1"/>
</dbReference>
<keyword evidence="6" id="KW-0411">Iron-sulfur</keyword>
<keyword evidence="8" id="KW-0614">Plasmid</keyword>
<dbReference type="Gene3D" id="2.102.10.10">
    <property type="entry name" value="Rieske [2Fe-2S] iron-sulphur domain"/>
    <property type="match status" value="1"/>
</dbReference>
<evidence type="ECO:0000259" key="7">
    <source>
        <dbReference type="PROSITE" id="PS51296"/>
    </source>
</evidence>
<dbReference type="SUPFAM" id="SSF50022">
    <property type="entry name" value="ISP domain"/>
    <property type="match status" value="1"/>
</dbReference>
<dbReference type="SUPFAM" id="SSF55961">
    <property type="entry name" value="Bet v1-like"/>
    <property type="match status" value="1"/>
</dbReference>
<dbReference type="InterPro" id="IPR015879">
    <property type="entry name" value="Ring_hydroxy_dOase_asu_C_dom"/>
</dbReference>
<dbReference type="AlphaFoldDB" id="A0A2L2LM25"/>
<feature type="domain" description="Rieske" evidence="7">
    <location>
        <begin position="47"/>
        <end position="152"/>
    </location>
</feature>
<proteinExistence type="predicted"/>
<evidence type="ECO:0000313" key="8">
    <source>
        <dbReference type="EMBL" id="AVH45384.1"/>
    </source>
</evidence>
<organism evidence="8 9">
    <name type="scientific">Agrobacterium tumefaciens</name>
    <dbReference type="NCBI Taxonomy" id="358"/>
    <lineage>
        <taxon>Bacteria</taxon>
        <taxon>Pseudomonadati</taxon>
        <taxon>Pseudomonadota</taxon>
        <taxon>Alphaproteobacteria</taxon>
        <taxon>Hyphomicrobiales</taxon>
        <taxon>Rhizobiaceae</taxon>
        <taxon>Rhizobium/Agrobacterium group</taxon>
        <taxon>Agrobacterium</taxon>
        <taxon>Agrobacterium tumefaciens complex</taxon>
    </lineage>
</organism>
<keyword evidence="2" id="KW-0001">2Fe-2S</keyword>
<evidence type="ECO:0000256" key="1">
    <source>
        <dbReference type="ARBA" id="ARBA00001962"/>
    </source>
</evidence>
<dbReference type="Pfam" id="PF00355">
    <property type="entry name" value="Rieske"/>
    <property type="match status" value="1"/>
</dbReference>
<keyword evidence="4" id="KW-0560">Oxidoreductase</keyword>
<geneLocation type="plasmid" evidence="9">
    <name>pat1d1609a</name>
</geneLocation>
<dbReference type="EMBL" id="CP026927">
    <property type="protein sequence ID" value="AVH45384.1"/>
    <property type="molecule type" value="Genomic_DNA"/>
</dbReference>
<name>A0A2L2LM25_AGRTU</name>
<evidence type="ECO:0000313" key="9">
    <source>
        <dbReference type="Proteomes" id="UP000237717"/>
    </source>
</evidence>
<dbReference type="InterPro" id="IPR036922">
    <property type="entry name" value="Rieske_2Fe-2S_sf"/>
</dbReference>
<gene>
    <name evidence="8" type="ORF">At1D1609_53510</name>
</gene>
<reference evidence="8 9" key="1">
    <citation type="submission" date="2018-02" db="EMBL/GenBank/DDBJ databases">
        <title>Complete genome sequence of Agrobacterium tumefaciens 1D1609.</title>
        <authorList>
            <person name="Cho S.-T."/>
            <person name="Haryono M."/>
            <person name="Chang H.-H."/>
            <person name="Santos M.N."/>
            <person name="Lai E.-M."/>
            <person name="Kuo C.-H."/>
        </authorList>
    </citation>
    <scope>NUCLEOTIDE SEQUENCE [LARGE SCALE GENOMIC DNA]</scope>
    <source>
        <strain evidence="8 9">1D1609</strain>
        <plasmid evidence="9">Plasmid pat1d1609a</plasmid>
    </source>
</reference>
<accession>A0A2L2LM25</accession>
<protein>
    <submittedName>
        <fullName evidence="8">(Fe-S)-binding protein</fullName>
    </submittedName>
</protein>
<dbReference type="PANTHER" id="PTHR43756:SF5">
    <property type="entry name" value="CHOLINE MONOOXYGENASE, CHLOROPLASTIC"/>
    <property type="match status" value="1"/>
</dbReference>
<dbReference type="GO" id="GO:0051537">
    <property type="term" value="F:2 iron, 2 sulfur cluster binding"/>
    <property type="evidence" value="ECO:0007669"/>
    <property type="project" value="UniProtKB-KW"/>
</dbReference>
<evidence type="ECO:0000256" key="2">
    <source>
        <dbReference type="ARBA" id="ARBA00022714"/>
    </source>
</evidence>